<gene>
    <name evidence="2" type="ORF">FVE85_5941</name>
</gene>
<dbReference type="Proteomes" id="UP000324585">
    <property type="component" value="Unassembled WGS sequence"/>
</dbReference>
<sequence length="379" mass="41830">MEEATANRATSAARRTGRRSKWAWLLENSWPEGSWEDEEKSRIQKRQRSDRQKKAARRVKAIQCVSDVSSSSSPRSGFEGVRPSLYLPAGCDTTFAYEAPQRRMDDTWMTDSSPDHFTSEQNVDKECKAYAERVVAGNATVQPVSGRRGLLIGHSISTAPVEKKNTGRRSKWAWLLNTDWPAGSWQAAEKPQILERQRKDREKKAAKRLLKKTKLSGLLCSSSTHSEIPPVCATLDGDAGSDSSSEHDSPESFVNELETPSLASPLPESIGSIAQNMDDICDIGEACPGLATQGISRMAECRPKRQFLLFSVHTMNPEEGVHISDMGDGGLSVQSLESTSEPGSATTQDEIFEILAPNDKLEQHVAEDAGDDWLTYLNF</sequence>
<organism evidence="2 3">
    <name type="scientific">Porphyridium purpureum</name>
    <name type="common">Red alga</name>
    <name type="synonym">Porphyridium cruentum</name>
    <dbReference type="NCBI Taxonomy" id="35688"/>
    <lineage>
        <taxon>Eukaryota</taxon>
        <taxon>Rhodophyta</taxon>
        <taxon>Bangiophyceae</taxon>
        <taxon>Porphyridiales</taxon>
        <taxon>Porphyridiaceae</taxon>
        <taxon>Porphyridium</taxon>
    </lineage>
</organism>
<feature type="compositionally biased region" description="Basic and acidic residues" evidence="1">
    <location>
        <begin position="39"/>
        <end position="53"/>
    </location>
</feature>
<reference evidence="3" key="1">
    <citation type="journal article" date="2019" name="Nat. Commun.">
        <title>Expansion of phycobilisome linker gene families in mesophilic red algae.</title>
        <authorList>
            <person name="Lee J."/>
            <person name="Kim D."/>
            <person name="Bhattacharya D."/>
            <person name="Yoon H.S."/>
        </authorList>
    </citation>
    <scope>NUCLEOTIDE SEQUENCE [LARGE SCALE GENOMIC DNA]</scope>
    <source>
        <strain evidence="3">CCMP 1328</strain>
    </source>
</reference>
<protein>
    <submittedName>
        <fullName evidence="2">Uncharacterized protein</fullName>
    </submittedName>
</protein>
<name>A0A5J4Z3Y9_PORPP</name>
<evidence type="ECO:0000313" key="3">
    <source>
        <dbReference type="Proteomes" id="UP000324585"/>
    </source>
</evidence>
<feature type="region of interest" description="Disordered" evidence="1">
    <location>
        <begin position="32"/>
        <end position="60"/>
    </location>
</feature>
<keyword evidence="3" id="KW-1185">Reference proteome</keyword>
<evidence type="ECO:0000256" key="1">
    <source>
        <dbReference type="SAM" id="MobiDB-lite"/>
    </source>
</evidence>
<comment type="caution">
    <text evidence="2">The sequence shown here is derived from an EMBL/GenBank/DDBJ whole genome shotgun (WGS) entry which is preliminary data.</text>
</comment>
<proteinExistence type="predicted"/>
<evidence type="ECO:0000313" key="2">
    <source>
        <dbReference type="EMBL" id="KAA8498356.1"/>
    </source>
</evidence>
<dbReference type="EMBL" id="VRMN01000001">
    <property type="protein sequence ID" value="KAA8498356.1"/>
    <property type="molecule type" value="Genomic_DNA"/>
</dbReference>
<dbReference type="AlphaFoldDB" id="A0A5J4Z3Y9"/>
<accession>A0A5J4Z3Y9</accession>
<feature type="region of interest" description="Disordered" evidence="1">
    <location>
        <begin position="235"/>
        <end position="269"/>
    </location>
</feature>